<evidence type="ECO:0000313" key="1">
    <source>
        <dbReference type="EMBL" id="KAF3063103.1"/>
    </source>
</evidence>
<name>A0A9P4X826_9HYPO</name>
<comment type="caution">
    <text evidence="1">The sequence shown here is derived from an EMBL/GenBank/DDBJ whole genome shotgun (WGS) entry which is preliminary data.</text>
</comment>
<sequence length="85" mass="9777">MVRLQERTVKRNVKLGERTATNRDDSAYIVHGWIPLKKDLKRPSIEPILKIWKASTVDYGLSKNREGPRIKLNAHGPVFGILEKE</sequence>
<dbReference type="AlphaFoldDB" id="A0A9P4X826"/>
<accession>A0A9P4X826</accession>
<keyword evidence="2" id="KW-1185">Reference proteome</keyword>
<dbReference type="EMBL" id="QLNT01000020">
    <property type="protein sequence ID" value="KAF3063103.1"/>
    <property type="molecule type" value="Genomic_DNA"/>
</dbReference>
<organism evidence="1 2">
    <name type="scientific">Trichoderma lentiforme</name>
    <dbReference type="NCBI Taxonomy" id="1567552"/>
    <lineage>
        <taxon>Eukaryota</taxon>
        <taxon>Fungi</taxon>
        <taxon>Dikarya</taxon>
        <taxon>Ascomycota</taxon>
        <taxon>Pezizomycotina</taxon>
        <taxon>Sordariomycetes</taxon>
        <taxon>Hypocreomycetidae</taxon>
        <taxon>Hypocreales</taxon>
        <taxon>Hypocreaceae</taxon>
        <taxon>Trichoderma</taxon>
    </lineage>
</organism>
<evidence type="ECO:0000313" key="2">
    <source>
        <dbReference type="Proteomes" id="UP000801864"/>
    </source>
</evidence>
<proteinExistence type="predicted"/>
<dbReference type="Proteomes" id="UP000801864">
    <property type="component" value="Unassembled WGS sequence"/>
</dbReference>
<reference evidence="1 2" key="1">
    <citation type="submission" date="2018-06" db="EMBL/GenBank/DDBJ databases">
        <title>Genome analysis of cellulolytic fungus Trichoderma lentiforme CFAM-422.</title>
        <authorList>
            <person name="Steindorff A.S."/>
            <person name="Formighieri E.F."/>
            <person name="Midorikawa G.E.O."/>
            <person name="Tamietti M.S."/>
            <person name="Ramos E.Z."/>
            <person name="Silva A.S."/>
            <person name="Bon E.P.S."/>
            <person name="Mendes T.D."/>
            <person name="Damaso M.C.T."/>
            <person name="Favaro L.C.L."/>
        </authorList>
    </citation>
    <scope>NUCLEOTIDE SEQUENCE [LARGE SCALE GENOMIC DNA]</scope>
    <source>
        <strain evidence="1 2">CFAM-422</strain>
    </source>
</reference>
<gene>
    <name evidence="1" type="ORF">CFAM422_010207</name>
</gene>
<protein>
    <submittedName>
        <fullName evidence="1">Uncharacterized protein</fullName>
    </submittedName>
</protein>